<reference evidence="2 3" key="1">
    <citation type="submission" date="2024-05" db="EMBL/GenBank/DDBJ databases">
        <authorList>
            <person name="Wallberg A."/>
        </authorList>
    </citation>
    <scope>NUCLEOTIDE SEQUENCE [LARGE SCALE GENOMIC DNA]</scope>
</reference>
<name>A0AAV2RKI0_MEGNR</name>
<protein>
    <recommendedName>
        <fullName evidence="4">Gustatory receptor</fullName>
    </recommendedName>
</protein>
<gene>
    <name evidence="2" type="ORF">MNOR_LOCUS25643</name>
</gene>
<dbReference type="EMBL" id="CAXKWB010024722">
    <property type="protein sequence ID" value="CAL4126582.1"/>
    <property type="molecule type" value="Genomic_DNA"/>
</dbReference>
<evidence type="ECO:0008006" key="4">
    <source>
        <dbReference type="Google" id="ProtNLM"/>
    </source>
</evidence>
<feature type="transmembrane region" description="Helical" evidence="1">
    <location>
        <begin position="323"/>
        <end position="342"/>
    </location>
</feature>
<feature type="transmembrane region" description="Helical" evidence="1">
    <location>
        <begin position="141"/>
        <end position="160"/>
    </location>
</feature>
<keyword evidence="1" id="KW-0472">Membrane</keyword>
<sequence>MAEDISWNNNIDMEGENDQDMTINGKATSTIYEDISTNNNIDIEGENSHEMTENGKEHSIANNSESVKAKTFKKYFRAVILGIDCTYWCKDDSEYKIRHFKFSFCYFFWMIFMTVGYLLTFDKYDGIHEAKILPRILTPNIKYSIMVFVAGLVPTIQPYYSLKQTNINLPHIFKHMDRLPIPEKFQKTLWHQTKELFRSIFKFIFTCDYTLIPRLIGATCLVLWLGLLSYGFFAFSWHGFDNDGFYFIIFILFYSSPSVTTLMFTRALIDWLTELYTEFLEEIKEVSQTRNSEALQSFLSKYPIADLQGIFKHICKAKAKQTLTVDMFILTYSAFFCTLQLVDSFDNFPYVVPLVFIFAVLAFFVSAPDKLDKKHSDLVSFLSCNILTLKESEINSVIHNSNDLEESVEDQQSSETINCRRVLEIMREHLLLNKPELKMIWKAKVGNGFVPGLMLTLVGYSRLVIWLSDNSLPPTTTVSPDTFNITTLFG</sequence>
<keyword evidence="3" id="KW-1185">Reference proteome</keyword>
<dbReference type="AlphaFoldDB" id="A0AAV2RKI0"/>
<evidence type="ECO:0000313" key="3">
    <source>
        <dbReference type="Proteomes" id="UP001497623"/>
    </source>
</evidence>
<accession>A0AAV2RKI0</accession>
<feature type="transmembrane region" description="Helical" evidence="1">
    <location>
        <begin position="104"/>
        <end position="121"/>
    </location>
</feature>
<comment type="caution">
    <text evidence="2">The sequence shown here is derived from an EMBL/GenBank/DDBJ whole genome shotgun (WGS) entry which is preliminary data.</text>
</comment>
<feature type="transmembrane region" description="Helical" evidence="1">
    <location>
        <begin position="211"/>
        <end position="233"/>
    </location>
</feature>
<dbReference type="Proteomes" id="UP001497623">
    <property type="component" value="Unassembled WGS sequence"/>
</dbReference>
<feature type="transmembrane region" description="Helical" evidence="1">
    <location>
        <begin position="348"/>
        <end position="367"/>
    </location>
</feature>
<keyword evidence="1" id="KW-0812">Transmembrane</keyword>
<evidence type="ECO:0000313" key="2">
    <source>
        <dbReference type="EMBL" id="CAL4126582.1"/>
    </source>
</evidence>
<keyword evidence="1" id="KW-1133">Transmembrane helix</keyword>
<evidence type="ECO:0000256" key="1">
    <source>
        <dbReference type="SAM" id="Phobius"/>
    </source>
</evidence>
<organism evidence="2 3">
    <name type="scientific">Meganyctiphanes norvegica</name>
    <name type="common">Northern krill</name>
    <name type="synonym">Thysanopoda norvegica</name>
    <dbReference type="NCBI Taxonomy" id="48144"/>
    <lineage>
        <taxon>Eukaryota</taxon>
        <taxon>Metazoa</taxon>
        <taxon>Ecdysozoa</taxon>
        <taxon>Arthropoda</taxon>
        <taxon>Crustacea</taxon>
        <taxon>Multicrustacea</taxon>
        <taxon>Malacostraca</taxon>
        <taxon>Eumalacostraca</taxon>
        <taxon>Eucarida</taxon>
        <taxon>Euphausiacea</taxon>
        <taxon>Euphausiidae</taxon>
        <taxon>Meganyctiphanes</taxon>
    </lineage>
</organism>
<feature type="transmembrane region" description="Helical" evidence="1">
    <location>
        <begin position="245"/>
        <end position="264"/>
    </location>
</feature>
<proteinExistence type="predicted"/>
<feature type="transmembrane region" description="Helical" evidence="1">
    <location>
        <begin position="448"/>
        <end position="467"/>
    </location>
</feature>